<reference evidence="1 2" key="1">
    <citation type="submission" date="2020-03" db="EMBL/GenBank/DDBJ databases">
        <title>Soil Listeria distribution.</title>
        <authorList>
            <person name="Liao J."/>
            <person name="Wiedmann M."/>
        </authorList>
    </citation>
    <scope>NUCLEOTIDE SEQUENCE [LARGE SCALE GENOMIC DNA]</scope>
    <source>
        <strain evidence="1 2">FSL L7-1833</strain>
    </source>
</reference>
<evidence type="ECO:0000313" key="2">
    <source>
        <dbReference type="Proteomes" id="UP000532866"/>
    </source>
</evidence>
<accession>A0A7X0TNY4</accession>
<sequence>MDSQVKEIKAVNAVKDAFLPYSISPDIKDGDKKPAVDGELYIYQIDSIFKKANLIGQVSVQVKGTEVQSFSNSSCKYTVNIEDLVIYERDYTGALFFVVEILNIDSPGGIKSVKTKVFFKEFLPDTIRTILKDKKGNQKSVSEEFFPLLPGRERKICEDFLLHSKKQMKTIILLDKSIPRFQDFILYEDSFNDVAELSLFEKSYLIYEQVNGEEIFQSKGRIVEEALNLDEKIRVGNKICFESVKITETLTDYSFIFGELVTIKNSKQLVNEKYKMQVTFKITGSASHSIMCLNFLKSFIQGDDIFIGEKRCISMKDMSIDSEEISVFEKRVEDTLKMLERFNKVFERFGITKLIDVSQLSSKDIEKLEQLAEFIVDRNFSKFASEDIIFLTEIGKYKIASFKFIQEDNIELISFFDRRILEERQIRIKIQDDPTEKHYKFSPYGFIKVEDWCTLSNINFDILRDSIVFSNDEIVYNELNKFMLKLISAYDFTNDVNFLRTAKYGLSLLDGIELSDDTSFLIFLNKLQIKIRFGERIDESEIEKLYFYRNTKTSNIAQVGIALILGNEPDFVRFFDKLSETEQSSFKEYPIYYLSNKFSVI</sequence>
<proteinExistence type="predicted"/>
<dbReference type="EMBL" id="JAAROL010000001">
    <property type="protein sequence ID" value="MBC1331520.1"/>
    <property type="molecule type" value="Genomic_DNA"/>
</dbReference>
<comment type="caution">
    <text evidence="1">The sequence shown here is derived from an EMBL/GenBank/DDBJ whole genome shotgun (WGS) entry which is preliminary data.</text>
</comment>
<dbReference type="AlphaFoldDB" id="A0A7X0TNY4"/>
<dbReference type="Proteomes" id="UP000532866">
    <property type="component" value="Unassembled WGS sequence"/>
</dbReference>
<dbReference type="RefSeq" id="WP_185373263.1">
    <property type="nucleotide sequence ID" value="NZ_JAARNB010000001.1"/>
</dbReference>
<name>A0A7X0TNY4_9LIST</name>
<gene>
    <name evidence="1" type="ORF">HB759_06085</name>
</gene>
<organism evidence="1 2">
    <name type="scientific">Listeria booriae</name>
    <dbReference type="NCBI Taxonomy" id="1552123"/>
    <lineage>
        <taxon>Bacteria</taxon>
        <taxon>Bacillati</taxon>
        <taxon>Bacillota</taxon>
        <taxon>Bacilli</taxon>
        <taxon>Bacillales</taxon>
        <taxon>Listeriaceae</taxon>
        <taxon>Listeria</taxon>
    </lineage>
</organism>
<evidence type="ECO:0008006" key="3">
    <source>
        <dbReference type="Google" id="ProtNLM"/>
    </source>
</evidence>
<protein>
    <recommendedName>
        <fullName evidence="3">DUF4365 domain-containing protein</fullName>
    </recommendedName>
</protein>
<evidence type="ECO:0000313" key="1">
    <source>
        <dbReference type="EMBL" id="MBC1331520.1"/>
    </source>
</evidence>